<dbReference type="RefSeq" id="WP_179750282.1">
    <property type="nucleotide sequence ID" value="NZ_BAAAGN010000005.1"/>
</dbReference>
<evidence type="ECO:0000256" key="2">
    <source>
        <dbReference type="SAM" id="Phobius"/>
    </source>
</evidence>
<dbReference type="EMBL" id="JACCBB010000001">
    <property type="protein sequence ID" value="NYD21762.1"/>
    <property type="molecule type" value="Genomic_DNA"/>
</dbReference>
<keyword evidence="2" id="KW-1133">Transmembrane helix</keyword>
<proteinExistence type="predicted"/>
<feature type="domain" description="Putative host cell surface-exposed lipoprotein Ltp-like HTH region" evidence="3">
    <location>
        <begin position="194"/>
        <end position="237"/>
    </location>
</feature>
<gene>
    <name evidence="4" type="ORF">BJ968_001302</name>
</gene>
<sequence>MSTQYPTAPQHSQVTNQPAGMATASVVLGAVGFIVGICSLIGLVLGLVARGKARRGEISPARVKAGIIVSSISLALGIIGWIVLFAAIGAGTDAASTAISSAAASASAAAEVATPSEPAAVETSAPAQAAPAPAPAETTEALTGGSVSQKNAVRKAESYLELSAFSRSGLIQQLTFEGFSPEDAAYGVDQTGADWNEQAAKKAASYLEMSGFSRQGLTDQLTFEGFSAAEADYGVSKVGL</sequence>
<dbReference type="Proteomes" id="UP000521922">
    <property type="component" value="Unassembled WGS sequence"/>
</dbReference>
<organism evidence="4 5">
    <name type="scientific">Kineococcus aurantiacus</name>
    <dbReference type="NCBI Taxonomy" id="37633"/>
    <lineage>
        <taxon>Bacteria</taxon>
        <taxon>Bacillati</taxon>
        <taxon>Actinomycetota</taxon>
        <taxon>Actinomycetes</taxon>
        <taxon>Kineosporiales</taxon>
        <taxon>Kineosporiaceae</taxon>
        <taxon>Kineococcus</taxon>
    </lineage>
</organism>
<name>A0A7Y9DJS9_9ACTN</name>
<comment type="caution">
    <text evidence="4">The sequence shown here is derived from an EMBL/GenBank/DDBJ whole genome shotgun (WGS) entry which is preliminary data.</text>
</comment>
<accession>A0A7Y9DJS9</accession>
<feature type="transmembrane region" description="Helical" evidence="2">
    <location>
        <begin position="20"/>
        <end position="47"/>
    </location>
</feature>
<dbReference type="Pfam" id="PF07553">
    <property type="entry name" value="Lipoprotein_Ltp"/>
    <property type="match status" value="2"/>
</dbReference>
<dbReference type="InterPro" id="IPR036388">
    <property type="entry name" value="WH-like_DNA-bd_sf"/>
</dbReference>
<evidence type="ECO:0000256" key="1">
    <source>
        <dbReference type="SAM" id="MobiDB-lite"/>
    </source>
</evidence>
<keyword evidence="2" id="KW-0812">Transmembrane</keyword>
<evidence type="ECO:0000313" key="4">
    <source>
        <dbReference type="EMBL" id="NYD21762.1"/>
    </source>
</evidence>
<keyword evidence="2" id="KW-0472">Membrane</keyword>
<feature type="domain" description="Putative host cell surface-exposed lipoprotein Ltp-like HTH region" evidence="3">
    <location>
        <begin position="149"/>
        <end position="190"/>
    </location>
</feature>
<evidence type="ECO:0000313" key="5">
    <source>
        <dbReference type="Proteomes" id="UP000521922"/>
    </source>
</evidence>
<feature type="transmembrane region" description="Helical" evidence="2">
    <location>
        <begin position="67"/>
        <end position="90"/>
    </location>
</feature>
<keyword evidence="5" id="KW-1185">Reference proteome</keyword>
<protein>
    <submittedName>
        <fullName evidence="4">Putative membrane protein</fullName>
    </submittedName>
</protein>
<evidence type="ECO:0000259" key="3">
    <source>
        <dbReference type="Pfam" id="PF07553"/>
    </source>
</evidence>
<feature type="region of interest" description="Disordered" evidence="1">
    <location>
        <begin position="115"/>
        <end position="147"/>
    </location>
</feature>
<dbReference type="AlphaFoldDB" id="A0A7Y9DJS9"/>
<dbReference type="InterPro" id="IPR011434">
    <property type="entry name" value="Ltp-like_HTH"/>
</dbReference>
<feature type="compositionally biased region" description="Low complexity" evidence="1">
    <location>
        <begin position="115"/>
        <end position="141"/>
    </location>
</feature>
<dbReference type="Gene3D" id="1.10.10.10">
    <property type="entry name" value="Winged helix-like DNA-binding domain superfamily/Winged helix DNA-binding domain"/>
    <property type="match status" value="2"/>
</dbReference>
<reference evidence="4 5" key="1">
    <citation type="submission" date="2020-07" db="EMBL/GenBank/DDBJ databases">
        <title>Sequencing the genomes of 1000 actinobacteria strains.</title>
        <authorList>
            <person name="Klenk H.-P."/>
        </authorList>
    </citation>
    <scope>NUCLEOTIDE SEQUENCE [LARGE SCALE GENOMIC DNA]</scope>
    <source>
        <strain evidence="4 5">DSM 7487</strain>
    </source>
</reference>